<feature type="compositionally biased region" description="Basic and acidic residues" evidence="1">
    <location>
        <begin position="41"/>
        <end position="56"/>
    </location>
</feature>
<dbReference type="HOGENOM" id="CLU_1258763_0_0_1"/>
<dbReference type="OrthoDB" id="4757819at2759"/>
<dbReference type="AlphaFoldDB" id="M2UFP0"/>
<sequence length="220" mass="25784">MRLDDTLLDYSEAHDTTKAMLALIKGHYVWDWPSKSSHLTLTKDDRDPEGRKKHPDEDDEEYTDRMQMWEAWPNKQARNEKGWLKCALISARVLDCLQTSRENGQSLRGTYKGSRYYFNPKIFYEYTWMCLNQGYGPHSWRQQPPKPETSETSLGSWYRNQALAKVKTVIARWNKGEKLGKIIPVITLDILLGRAPYIMEIKDRLEQAQQSIDDSRSRPL</sequence>
<evidence type="ECO:0000313" key="3">
    <source>
        <dbReference type="Proteomes" id="UP000016936"/>
    </source>
</evidence>
<dbReference type="Proteomes" id="UP000016936">
    <property type="component" value="Unassembled WGS sequence"/>
</dbReference>
<feature type="non-terminal residue" evidence="2">
    <location>
        <position position="220"/>
    </location>
</feature>
<gene>
    <name evidence="2" type="ORF">COCHEDRAFT_1023910</name>
</gene>
<protein>
    <submittedName>
        <fullName evidence="2">Uncharacterized protein</fullName>
    </submittedName>
</protein>
<reference evidence="3" key="2">
    <citation type="journal article" date="2013" name="PLoS Genet.">
        <title>Comparative genome structure, secondary metabolite, and effector coding capacity across Cochliobolus pathogens.</title>
        <authorList>
            <person name="Condon B.J."/>
            <person name="Leng Y."/>
            <person name="Wu D."/>
            <person name="Bushley K.E."/>
            <person name="Ohm R.A."/>
            <person name="Otillar R."/>
            <person name="Martin J."/>
            <person name="Schackwitz W."/>
            <person name="Grimwood J."/>
            <person name="MohdZainudin N."/>
            <person name="Xue C."/>
            <person name="Wang R."/>
            <person name="Manning V.A."/>
            <person name="Dhillon B."/>
            <person name="Tu Z.J."/>
            <person name="Steffenson B.J."/>
            <person name="Salamov A."/>
            <person name="Sun H."/>
            <person name="Lowry S."/>
            <person name="LaButti K."/>
            <person name="Han J."/>
            <person name="Copeland A."/>
            <person name="Lindquist E."/>
            <person name="Barry K."/>
            <person name="Schmutz J."/>
            <person name="Baker S.E."/>
            <person name="Ciuffetti L.M."/>
            <person name="Grigoriev I.V."/>
            <person name="Zhong S."/>
            <person name="Turgeon B.G."/>
        </authorList>
    </citation>
    <scope>NUCLEOTIDE SEQUENCE [LARGE SCALE GENOMIC DNA]</scope>
    <source>
        <strain evidence="3">C5 / ATCC 48332 / race O</strain>
    </source>
</reference>
<keyword evidence="3" id="KW-1185">Reference proteome</keyword>
<feature type="region of interest" description="Disordered" evidence="1">
    <location>
        <begin position="41"/>
        <end position="63"/>
    </location>
</feature>
<dbReference type="EMBL" id="KB445584">
    <property type="protein sequence ID" value="EMD86742.1"/>
    <property type="molecule type" value="Genomic_DNA"/>
</dbReference>
<organism evidence="2 3">
    <name type="scientific">Cochliobolus heterostrophus (strain C5 / ATCC 48332 / race O)</name>
    <name type="common">Southern corn leaf blight fungus</name>
    <name type="synonym">Bipolaris maydis</name>
    <dbReference type="NCBI Taxonomy" id="701091"/>
    <lineage>
        <taxon>Eukaryota</taxon>
        <taxon>Fungi</taxon>
        <taxon>Dikarya</taxon>
        <taxon>Ascomycota</taxon>
        <taxon>Pezizomycotina</taxon>
        <taxon>Dothideomycetes</taxon>
        <taxon>Pleosporomycetidae</taxon>
        <taxon>Pleosporales</taxon>
        <taxon>Pleosporineae</taxon>
        <taxon>Pleosporaceae</taxon>
        <taxon>Bipolaris</taxon>
    </lineage>
</organism>
<evidence type="ECO:0000313" key="2">
    <source>
        <dbReference type="EMBL" id="EMD86742.1"/>
    </source>
</evidence>
<reference evidence="2 3" key="1">
    <citation type="journal article" date="2012" name="PLoS Pathog.">
        <title>Diverse lifestyles and strategies of plant pathogenesis encoded in the genomes of eighteen Dothideomycetes fungi.</title>
        <authorList>
            <person name="Ohm R.A."/>
            <person name="Feau N."/>
            <person name="Henrissat B."/>
            <person name="Schoch C.L."/>
            <person name="Horwitz B.A."/>
            <person name="Barry K.W."/>
            <person name="Condon B.J."/>
            <person name="Copeland A.C."/>
            <person name="Dhillon B."/>
            <person name="Glaser F."/>
            <person name="Hesse C.N."/>
            <person name="Kosti I."/>
            <person name="LaButti K."/>
            <person name="Lindquist E.A."/>
            <person name="Lucas S."/>
            <person name="Salamov A.A."/>
            <person name="Bradshaw R.E."/>
            <person name="Ciuffetti L."/>
            <person name="Hamelin R.C."/>
            <person name="Kema G.H.J."/>
            <person name="Lawrence C."/>
            <person name="Scott J.A."/>
            <person name="Spatafora J.W."/>
            <person name="Turgeon B.G."/>
            <person name="de Wit P.J.G.M."/>
            <person name="Zhong S."/>
            <person name="Goodwin S.B."/>
            <person name="Grigoriev I.V."/>
        </authorList>
    </citation>
    <scope>NUCLEOTIDE SEQUENCE [LARGE SCALE GENOMIC DNA]</scope>
    <source>
        <strain evidence="3">C5 / ATCC 48332 / race O</strain>
    </source>
</reference>
<accession>M2UFP0</accession>
<name>M2UFP0_COCH5</name>
<evidence type="ECO:0000256" key="1">
    <source>
        <dbReference type="SAM" id="MobiDB-lite"/>
    </source>
</evidence>
<proteinExistence type="predicted"/>